<comment type="caution">
    <text evidence="5">The sequence shown here is derived from an EMBL/GenBank/DDBJ whole genome shotgun (WGS) entry which is preliminary data.</text>
</comment>
<dbReference type="Pfam" id="PF01476">
    <property type="entry name" value="LysM"/>
    <property type="match status" value="2"/>
</dbReference>
<evidence type="ECO:0000259" key="3">
    <source>
        <dbReference type="PROSITE" id="PS51782"/>
    </source>
</evidence>
<name>A0AA41XA38_9BACI</name>
<dbReference type="InterPro" id="IPR036779">
    <property type="entry name" value="LysM_dom_sf"/>
</dbReference>
<sequence length="430" mass="48112">MLQIAVVQSGDTLYKLAQTYGTSIDTIVQDNGLNAAQTLVVGQALIVNTPGNVYYVQPGDSLYKIAQTYNVPVASLANSNSLSLNAMLQVGQRLYVPRGAKRAVESIAYVQPFSIPIKESLLVSARAASPYLTYLAHFSFEPRRDGTLKEPTGLADILEIARAQRVIPMMVISDIENGGFSTELASILLNDAQIQQRFITNILQLAQRYNMRDVHFDFEDVADTDREAYNQFLRNIKARLPEGYMLSTALAPKTSSKQTGRYYEAHDYPGQGQIVDFVVLMTYDWGWQGGPPQAVSPIGPIKQVLQYAKSQMPASKIMMGQNLYGFDWTLPYRPGNPPAKAVSSVAAVALARKYNVPIRYDFIAQAPTFRYTDEQGRQHEVWFEDARSVQAKFNLIKEQGVRGISYWKIGLPFPQNWRLLNENFTITKKG</sequence>
<dbReference type="GO" id="GO:0070492">
    <property type="term" value="F:oligosaccharide binding"/>
    <property type="evidence" value="ECO:0007669"/>
    <property type="project" value="TreeGrafter"/>
</dbReference>
<keyword evidence="2" id="KW-0326">Glycosidase</keyword>
<evidence type="ECO:0000256" key="2">
    <source>
        <dbReference type="ARBA" id="ARBA00023295"/>
    </source>
</evidence>
<dbReference type="PANTHER" id="PTHR46066">
    <property type="entry name" value="CHITINASE DOMAIN-CONTAINING PROTEIN 1 FAMILY MEMBER"/>
    <property type="match status" value="1"/>
</dbReference>
<dbReference type="SMART" id="SM00636">
    <property type="entry name" value="Glyco_18"/>
    <property type="match status" value="1"/>
</dbReference>
<dbReference type="EMBL" id="JANCLT010000005">
    <property type="protein sequence ID" value="MCP8969135.1"/>
    <property type="molecule type" value="Genomic_DNA"/>
</dbReference>
<gene>
    <name evidence="5" type="ORF">NK662_11345</name>
</gene>
<dbReference type="AlphaFoldDB" id="A0AA41XA38"/>
<keyword evidence="1 5" id="KW-0378">Hydrolase</keyword>
<dbReference type="SUPFAM" id="SSF51445">
    <property type="entry name" value="(Trans)glycosidases"/>
    <property type="match status" value="1"/>
</dbReference>
<reference evidence="5" key="1">
    <citation type="submission" date="2022-07" db="EMBL/GenBank/DDBJ databases">
        <authorList>
            <person name="Li W.-J."/>
            <person name="Deng Q.-Q."/>
        </authorList>
    </citation>
    <scope>NUCLEOTIDE SEQUENCE</scope>
    <source>
        <strain evidence="5">SYSU M60031</strain>
    </source>
</reference>
<dbReference type="RefSeq" id="WP_254759051.1">
    <property type="nucleotide sequence ID" value="NZ_JANCLT010000005.1"/>
</dbReference>
<dbReference type="GO" id="GO:0016798">
    <property type="term" value="F:hydrolase activity, acting on glycosyl bonds"/>
    <property type="evidence" value="ECO:0007669"/>
    <property type="project" value="UniProtKB-KW"/>
</dbReference>
<keyword evidence="6" id="KW-1185">Reference proteome</keyword>
<dbReference type="Gene3D" id="3.10.50.10">
    <property type="match status" value="1"/>
</dbReference>
<dbReference type="CDD" id="cd02874">
    <property type="entry name" value="GH18_CFLE_spore_hydrolase"/>
    <property type="match status" value="1"/>
</dbReference>
<evidence type="ECO:0000259" key="4">
    <source>
        <dbReference type="PROSITE" id="PS51910"/>
    </source>
</evidence>
<protein>
    <submittedName>
        <fullName evidence="5">Glycosyl hydrolase family 18 protein</fullName>
    </submittedName>
</protein>
<dbReference type="GO" id="GO:0012505">
    <property type="term" value="C:endomembrane system"/>
    <property type="evidence" value="ECO:0007669"/>
    <property type="project" value="TreeGrafter"/>
</dbReference>
<accession>A0AA41XA38</accession>
<dbReference type="InterPro" id="IPR018392">
    <property type="entry name" value="LysM"/>
</dbReference>
<dbReference type="PROSITE" id="PS51910">
    <property type="entry name" value="GH18_2"/>
    <property type="match status" value="1"/>
</dbReference>
<organism evidence="5 6">
    <name type="scientific">Ectobacillus ponti</name>
    <dbReference type="NCBI Taxonomy" id="2961894"/>
    <lineage>
        <taxon>Bacteria</taxon>
        <taxon>Bacillati</taxon>
        <taxon>Bacillota</taxon>
        <taxon>Bacilli</taxon>
        <taxon>Bacillales</taxon>
        <taxon>Bacillaceae</taxon>
        <taxon>Ectobacillus</taxon>
    </lineage>
</organism>
<dbReference type="GO" id="GO:0005975">
    <property type="term" value="P:carbohydrate metabolic process"/>
    <property type="evidence" value="ECO:0007669"/>
    <property type="project" value="InterPro"/>
</dbReference>
<feature type="domain" description="GH18" evidence="4">
    <location>
        <begin position="104"/>
        <end position="430"/>
    </location>
</feature>
<feature type="domain" description="LysM" evidence="3">
    <location>
        <begin position="52"/>
        <end position="96"/>
    </location>
</feature>
<feature type="domain" description="LysM" evidence="3">
    <location>
        <begin position="3"/>
        <end position="47"/>
    </location>
</feature>
<evidence type="ECO:0000313" key="5">
    <source>
        <dbReference type="EMBL" id="MCP8969135.1"/>
    </source>
</evidence>
<dbReference type="CDD" id="cd00118">
    <property type="entry name" value="LysM"/>
    <property type="match status" value="2"/>
</dbReference>
<dbReference type="Proteomes" id="UP001156102">
    <property type="component" value="Unassembled WGS sequence"/>
</dbReference>
<dbReference type="GO" id="GO:0008061">
    <property type="term" value="F:chitin binding"/>
    <property type="evidence" value="ECO:0007669"/>
    <property type="project" value="InterPro"/>
</dbReference>
<proteinExistence type="predicted"/>
<dbReference type="InterPro" id="IPR017853">
    <property type="entry name" value="GH"/>
</dbReference>
<evidence type="ECO:0000256" key="1">
    <source>
        <dbReference type="ARBA" id="ARBA00022801"/>
    </source>
</evidence>
<dbReference type="InterPro" id="IPR029070">
    <property type="entry name" value="Chitinase_insertion_sf"/>
</dbReference>
<dbReference type="Pfam" id="PF00704">
    <property type="entry name" value="Glyco_hydro_18"/>
    <property type="match status" value="1"/>
</dbReference>
<evidence type="ECO:0000313" key="6">
    <source>
        <dbReference type="Proteomes" id="UP001156102"/>
    </source>
</evidence>
<dbReference type="InterPro" id="IPR001223">
    <property type="entry name" value="Glyco_hydro18_cat"/>
</dbReference>
<dbReference type="InterPro" id="IPR011583">
    <property type="entry name" value="Chitinase_II/V-like_cat"/>
</dbReference>
<dbReference type="SUPFAM" id="SSF54106">
    <property type="entry name" value="LysM domain"/>
    <property type="match status" value="2"/>
</dbReference>
<dbReference type="PANTHER" id="PTHR46066:SF2">
    <property type="entry name" value="CHITINASE DOMAIN-CONTAINING PROTEIN 1"/>
    <property type="match status" value="1"/>
</dbReference>
<dbReference type="PROSITE" id="PS51782">
    <property type="entry name" value="LYSM"/>
    <property type="match status" value="2"/>
</dbReference>
<dbReference type="Gene3D" id="3.10.350.10">
    <property type="entry name" value="LysM domain"/>
    <property type="match status" value="2"/>
</dbReference>
<dbReference type="Gene3D" id="3.20.20.80">
    <property type="entry name" value="Glycosidases"/>
    <property type="match status" value="1"/>
</dbReference>
<dbReference type="InterPro" id="IPR041704">
    <property type="entry name" value="CFLE_GH18"/>
</dbReference>
<dbReference type="SMART" id="SM00257">
    <property type="entry name" value="LysM"/>
    <property type="match status" value="2"/>
</dbReference>